<keyword evidence="7" id="KW-0238">DNA-binding</keyword>
<evidence type="ECO:0000256" key="2">
    <source>
        <dbReference type="ARBA" id="ARBA00012417"/>
    </source>
</evidence>
<dbReference type="InterPro" id="IPR043502">
    <property type="entry name" value="DNA/RNA_pol_sf"/>
</dbReference>
<evidence type="ECO:0000256" key="3">
    <source>
        <dbReference type="ARBA" id="ARBA00022679"/>
    </source>
</evidence>
<gene>
    <name evidence="10" type="ORF">RI129_001805</name>
</gene>
<evidence type="ECO:0000256" key="5">
    <source>
        <dbReference type="ARBA" id="ARBA00022705"/>
    </source>
</evidence>
<evidence type="ECO:0000256" key="4">
    <source>
        <dbReference type="ARBA" id="ARBA00022695"/>
    </source>
</evidence>
<protein>
    <recommendedName>
        <fullName evidence="2">DNA-directed DNA polymerase</fullName>
        <ecNumber evidence="2">2.7.7.7</ecNumber>
    </recommendedName>
</protein>
<evidence type="ECO:0000313" key="10">
    <source>
        <dbReference type="EMBL" id="KAK5650776.1"/>
    </source>
</evidence>
<evidence type="ECO:0000256" key="8">
    <source>
        <dbReference type="ARBA" id="ARBA00049244"/>
    </source>
</evidence>
<accession>A0AAN7VVQ5</accession>
<proteinExistence type="inferred from homology"/>
<dbReference type="PANTHER" id="PTHR31511:SF12">
    <property type="entry name" value="RHO TERMINATION FACTOR N-TERMINAL DOMAIN-CONTAINING PROTEIN"/>
    <property type="match status" value="1"/>
</dbReference>
<dbReference type="EMBL" id="JAVRBK010000001">
    <property type="protein sequence ID" value="KAK5650776.1"/>
    <property type="molecule type" value="Genomic_DNA"/>
</dbReference>
<dbReference type="GO" id="GO:0003887">
    <property type="term" value="F:DNA-directed DNA polymerase activity"/>
    <property type="evidence" value="ECO:0007669"/>
    <property type="project" value="UniProtKB-KW"/>
</dbReference>
<dbReference type="SUPFAM" id="SSF56672">
    <property type="entry name" value="DNA/RNA polymerases"/>
    <property type="match status" value="1"/>
</dbReference>
<dbReference type="EC" id="2.7.7.7" evidence="2"/>
<dbReference type="InterPro" id="IPR036397">
    <property type="entry name" value="RNaseH_sf"/>
</dbReference>
<name>A0AAN7VVQ5_9COLE</name>
<dbReference type="PROSITE" id="PS00028">
    <property type="entry name" value="ZINC_FINGER_C2H2_1"/>
    <property type="match status" value="1"/>
</dbReference>
<dbReference type="InterPro" id="IPR013087">
    <property type="entry name" value="Znf_C2H2_type"/>
</dbReference>
<dbReference type="GO" id="GO:0003677">
    <property type="term" value="F:DNA binding"/>
    <property type="evidence" value="ECO:0007669"/>
    <property type="project" value="UniProtKB-KW"/>
</dbReference>
<organism evidence="10 11">
    <name type="scientific">Pyrocoelia pectoralis</name>
    <dbReference type="NCBI Taxonomy" id="417401"/>
    <lineage>
        <taxon>Eukaryota</taxon>
        <taxon>Metazoa</taxon>
        <taxon>Ecdysozoa</taxon>
        <taxon>Arthropoda</taxon>
        <taxon>Hexapoda</taxon>
        <taxon>Insecta</taxon>
        <taxon>Pterygota</taxon>
        <taxon>Neoptera</taxon>
        <taxon>Endopterygota</taxon>
        <taxon>Coleoptera</taxon>
        <taxon>Polyphaga</taxon>
        <taxon>Elateriformia</taxon>
        <taxon>Elateroidea</taxon>
        <taxon>Lampyridae</taxon>
        <taxon>Lampyrinae</taxon>
        <taxon>Pyrocoelia</taxon>
    </lineage>
</organism>
<evidence type="ECO:0000259" key="9">
    <source>
        <dbReference type="PROSITE" id="PS00028"/>
    </source>
</evidence>
<dbReference type="Gene3D" id="3.30.420.10">
    <property type="entry name" value="Ribonuclease H-like superfamily/Ribonuclease H"/>
    <property type="match status" value="1"/>
</dbReference>
<comment type="similarity">
    <text evidence="1">Belongs to the DNA polymerase type-B family.</text>
</comment>
<sequence length="771" mass="89512">MLKVNVVLACNFIQPQNHVVDFKSFGTKNYVIDITTNIHEWYKENVYFKLQQKLEEFAEKDSGWALYEVLHLKTNINSYVPFVGGLSTFVKVPYFIAVKHAVVNVQNDDEYCFLWAVVSALHPIHDHSDRVWNYPHFSEVLKYDSINFPIKLDDIKKFEKLNNLAINLFCIRGKAVLPFVLSNNQKSDKQPINLLALQTNYQTDDSITDSIAVKNNMVYHFVWIKNMSALFSKQLSNKGHRKFICNRCLNYFSADLILQKHTIHCHQLNQCSVRMPNESERYLEFKNFLFQEKVAFVIYADLESILEQNLNCLENNCTAFDSKHIPFSIAYYLRCSYNDSLSRFRLYRGKDCISWFIKELYAIAQWANVIINNVIPMETLTPSQVEQFQNASVCHICMKPFTDCDIKVRDHNHFTGKYRGASHQECNLNYTDSHVLPVVFHNLSGYDSHFIIRELATNFAGHVSLLPVNKERYISFTKVVEGTKIRFRFIDSFRFMSTSIEKLCNYLENDKKIITRANCRNDDEFSLLIRKGVFPYEYIDSWNKLNDTSLPPKHAFYSHLCHDHISDESYNHALNVWNKFNIKSLGEYSDLYLKTDVLLLADIFENFRQTCLNTYKLDPLHYYTAPGLAFDAMLKITQVQLELLLDVDMIMFLERGIRGGVAQCSNRYAKANNKYMGDQYDPASGTVYLMYYDVNNLYGAAMSEFLPFGEFSFVDESNFASLDIINHPNDSEIGYILDCDLDYPVELHENHSDLPLAPEHMVPPAPSSTSN</sequence>
<keyword evidence="4" id="KW-0548">Nucleotidyltransferase</keyword>
<dbReference type="SUPFAM" id="SSF53098">
    <property type="entry name" value="Ribonuclease H-like"/>
    <property type="match status" value="1"/>
</dbReference>
<dbReference type="GO" id="GO:0000166">
    <property type="term" value="F:nucleotide binding"/>
    <property type="evidence" value="ECO:0007669"/>
    <property type="project" value="InterPro"/>
</dbReference>
<dbReference type="InterPro" id="IPR012337">
    <property type="entry name" value="RNaseH-like_sf"/>
</dbReference>
<keyword evidence="5" id="KW-0235">DNA replication</keyword>
<dbReference type="Pfam" id="PF03175">
    <property type="entry name" value="DNA_pol_B_2"/>
    <property type="match status" value="1"/>
</dbReference>
<evidence type="ECO:0000256" key="7">
    <source>
        <dbReference type="ARBA" id="ARBA00023125"/>
    </source>
</evidence>
<dbReference type="GO" id="GO:0006260">
    <property type="term" value="P:DNA replication"/>
    <property type="evidence" value="ECO:0007669"/>
    <property type="project" value="UniProtKB-KW"/>
</dbReference>
<dbReference type="Proteomes" id="UP001329430">
    <property type="component" value="Chromosome 1"/>
</dbReference>
<keyword evidence="6" id="KW-0239">DNA-directed DNA polymerase</keyword>
<evidence type="ECO:0000256" key="6">
    <source>
        <dbReference type="ARBA" id="ARBA00022932"/>
    </source>
</evidence>
<keyword evidence="11" id="KW-1185">Reference proteome</keyword>
<comment type="catalytic activity">
    <reaction evidence="8">
        <text>DNA(n) + a 2'-deoxyribonucleoside 5'-triphosphate = DNA(n+1) + diphosphate</text>
        <dbReference type="Rhea" id="RHEA:22508"/>
        <dbReference type="Rhea" id="RHEA-COMP:17339"/>
        <dbReference type="Rhea" id="RHEA-COMP:17340"/>
        <dbReference type="ChEBI" id="CHEBI:33019"/>
        <dbReference type="ChEBI" id="CHEBI:61560"/>
        <dbReference type="ChEBI" id="CHEBI:173112"/>
        <dbReference type="EC" id="2.7.7.7"/>
    </reaction>
</comment>
<dbReference type="PANTHER" id="PTHR31511">
    <property type="entry name" value="PROTEIN CBG23764"/>
    <property type="match status" value="1"/>
</dbReference>
<evidence type="ECO:0000256" key="1">
    <source>
        <dbReference type="ARBA" id="ARBA00005755"/>
    </source>
</evidence>
<keyword evidence="3" id="KW-0808">Transferase</keyword>
<reference evidence="10 11" key="1">
    <citation type="journal article" date="2024" name="Insects">
        <title>An Improved Chromosome-Level Genome Assembly of the Firefly Pyrocoelia pectoralis.</title>
        <authorList>
            <person name="Fu X."/>
            <person name="Meyer-Rochow V.B."/>
            <person name="Ballantyne L."/>
            <person name="Zhu X."/>
        </authorList>
    </citation>
    <scope>NUCLEOTIDE SEQUENCE [LARGE SCALE GENOMIC DNA]</scope>
    <source>
        <strain evidence="10">XCY_ONT2</strain>
    </source>
</reference>
<feature type="domain" description="C2H2-type" evidence="9">
    <location>
        <begin position="245"/>
        <end position="266"/>
    </location>
</feature>
<comment type="caution">
    <text evidence="10">The sequence shown here is derived from an EMBL/GenBank/DDBJ whole genome shotgun (WGS) entry which is preliminary data.</text>
</comment>
<dbReference type="GO" id="GO:0042575">
    <property type="term" value="C:DNA polymerase complex"/>
    <property type="evidence" value="ECO:0007669"/>
    <property type="project" value="UniProtKB-ARBA"/>
</dbReference>
<dbReference type="AlphaFoldDB" id="A0AAN7VVQ5"/>
<evidence type="ECO:0000313" key="11">
    <source>
        <dbReference type="Proteomes" id="UP001329430"/>
    </source>
</evidence>
<dbReference type="InterPro" id="IPR004868">
    <property type="entry name" value="DNA-dir_DNA_pol_B_mt/vir"/>
</dbReference>